<feature type="region of interest" description="Disordered" evidence="9">
    <location>
        <begin position="369"/>
        <end position="405"/>
    </location>
</feature>
<feature type="transmembrane region" description="Helical" evidence="10">
    <location>
        <begin position="26"/>
        <end position="45"/>
    </location>
</feature>
<keyword evidence="4" id="KW-0926">Vacuole</keyword>
<dbReference type="GO" id="GO:0030026">
    <property type="term" value="P:intracellular manganese ion homeostasis"/>
    <property type="evidence" value="ECO:0007669"/>
    <property type="project" value="InterPro"/>
</dbReference>
<evidence type="ECO:0000256" key="8">
    <source>
        <dbReference type="ARBA" id="ARBA00044464"/>
    </source>
</evidence>
<dbReference type="GO" id="GO:0005384">
    <property type="term" value="F:manganese ion transmembrane transporter activity"/>
    <property type="evidence" value="ECO:0007669"/>
    <property type="project" value="InterPro"/>
</dbReference>
<feature type="compositionally biased region" description="Basic and acidic residues" evidence="9">
    <location>
        <begin position="739"/>
        <end position="769"/>
    </location>
</feature>
<accession>A0A7J6FHX5</accession>
<keyword evidence="5 10" id="KW-0812">Transmembrane</keyword>
<keyword evidence="3" id="KW-0813">Transport</keyword>
<comment type="caution">
    <text evidence="11">The sequence shown here is derived from an EMBL/GenBank/DDBJ whole genome shotgun (WGS) entry which is preliminary data.</text>
</comment>
<evidence type="ECO:0000313" key="11">
    <source>
        <dbReference type="EMBL" id="KAF4370302.1"/>
    </source>
</evidence>
<protein>
    <recommendedName>
        <fullName evidence="13">Membrane protein of ER body-like protein</fullName>
    </recommendedName>
</protein>
<feature type="transmembrane region" description="Helical" evidence="10">
    <location>
        <begin position="944"/>
        <end position="965"/>
    </location>
</feature>
<evidence type="ECO:0000256" key="1">
    <source>
        <dbReference type="ARBA" id="ARBA00004128"/>
    </source>
</evidence>
<feature type="transmembrane region" description="Helical" evidence="10">
    <location>
        <begin position="117"/>
        <end position="142"/>
    </location>
</feature>
<keyword evidence="3" id="KW-0408">Iron</keyword>
<feature type="transmembrane region" description="Helical" evidence="10">
    <location>
        <begin position="908"/>
        <end position="932"/>
    </location>
</feature>
<feature type="transmembrane region" description="Helical" evidence="10">
    <location>
        <begin position="849"/>
        <end position="873"/>
    </location>
</feature>
<comment type="catalytic activity">
    <reaction evidence="8">
        <text>Fe(2+)(in) = Fe(2+)(out)</text>
        <dbReference type="Rhea" id="RHEA:28486"/>
        <dbReference type="ChEBI" id="CHEBI:29033"/>
    </reaction>
    <physiologicalReaction direction="left-to-right" evidence="8">
        <dbReference type="Rhea" id="RHEA:28487"/>
    </physiologicalReaction>
</comment>
<evidence type="ECO:0000256" key="9">
    <source>
        <dbReference type="SAM" id="MobiDB-lite"/>
    </source>
</evidence>
<keyword evidence="3" id="KW-0406">Ion transport</keyword>
<feature type="region of interest" description="Disordered" evidence="9">
    <location>
        <begin position="599"/>
        <end position="641"/>
    </location>
</feature>
<comment type="subcellular location">
    <subcellularLocation>
        <location evidence="1">Vacuole membrane</location>
        <topology evidence="1">Multi-pass membrane protein</topology>
    </subcellularLocation>
</comment>
<dbReference type="InterPro" id="IPR052843">
    <property type="entry name" value="ER_body_metal_sequester"/>
</dbReference>
<feature type="transmembrane region" description="Helical" evidence="10">
    <location>
        <begin position="57"/>
        <end position="80"/>
    </location>
</feature>
<evidence type="ECO:0000256" key="6">
    <source>
        <dbReference type="ARBA" id="ARBA00022989"/>
    </source>
</evidence>
<dbReference type="InterPro" id="IPR008217">
    <property type="entry name" value="Ccc1_fam"/>
</dbReference>
<dbReference type="GO" id="GO:0005774">
    <property type="term" value="C:vacuolar membrane"/>
    <property type="evidence" value="ECO:0007669"/>
    <property type="project" value="UniProtKB-SubCell"/>
</dbReference>
<keyword evidence="3" id="KW-0410">Iron transport</keyword>
<feature type="region of interest" description="Disordered" evidence="9">
    <location>
        <begin position="728"/>
        <end position="769"/>
    </location>
</feature>
<feature type="non-terminal residue" evidence="11">
    <location>
        <position position="1"/>
    </location>
</feature>
<feature type="region of interest" description="Disordered" evidence="9">
    <location>
        <begin position="661"/>
        <end position="688"/>
    </location>
</feature>
<dbReference type="AlphaFoldDB" id="A0A7J6FHX5"/>
<keyword evidence="6 10" id="KW-1133">Transmembrane helix</keyword>
<gene>
    <name evidence="11" type="ORF">G4B88_012986</name>
</gene>
<dbReference type="PANTHER" id="PTHR38937:SF2">
    <property type="entry name" value="MEMBRANE PROTEIN OF ER BODY-LIKE PROTEIN ISOFORM X1"/>
    <property type="match status" value="1"/>
</dbReference>
<evidence type="ECO:0000256" key="2">
    <source>
        <dbReference type="ARBA" id="ARBA00007049"/>
    </source>
</evidence>
<proteinExistence type="inferred from homology"/>
<dbReference type="Proteomes" id="UP000583929">
    <property type="component" value="Unassembled WGS sequence"/>
</dbReference>
<feature type="transmembrane region" description="Helical" evidence="10">
    <location>
        <begin position="977"/>
        <end position="996"/>
    </location>
</feature>
<name>A0A7J6FHX5_CANSA</name>
<dbReference type="Pfam" id="PF01988">
    <property type="entry name" value="VIT1"/>
    <property type="match status" value="1"/>
</dbReference>
<feature type="compositionally biased region" description="Polar residues" evidence="9">
    <location>
        <begin position="604"/>
        <end position="619"/>
    </location>
</feature>
<evidence type="ECO:0000313" key="12">
    <source>
        <dbReference type="Proteomes" id="UP000583929"/>
    </source>
</evidence>
<comment type="similarity">
    <text evidence="2">Belongs to the CCC1 family.</text>
</comment>
<evidence type="ECO:0000256" key="10">
    <source>
        <dbReference type="SAM" id="Phobius"/>
    </source>
</evidence>
<evidence type="ECO:0000256" key="5">
    <source>
        <dbReference type="ARBA" id="ARBA00022692"/>
    </source>
</evidence>
<feature type="compositionally biased region" description="Polar residues" evidence="9">
    <location>
        <begin position="382"/>
        <end position="393"/>
    </location>
</feature>
<dbReference type="GO" id="GO:0006826">
    <property type="term" value="P:iron ion transport"/>
    <property type="evidence" value="ECO:0007669"/>
    <property type="project" value="UniProtKB-KW"/>
</dbReference>
<dbReference type="PANTHER" id="PTHR38937">
    <property type="entry name" value="MEMBRANE PROTEIN OF ER BODY-LIKE PROTEIN"/>
    <property type="match status" value="1"/>
</dbReference>
<keyword evidence="12" id="KW-1185">Reference proteome</keyword>
<evidence type="ECO:0008006" key="13">
    <source>
        <dbReference type="Google" id="ProtNLM"/>
    </source>
</evidence>
<evidence type="ECO:0000256" key="7">
    <source>
        <dbReference type="ARBA" id="ARBA00023136"/>
    </source>
</evidence>
<feature type="transmembrane region" description="Helical" evidence="10">
    <location>
        <begin position="187"/>
        <end position="208"/>
    </location>
</feature>
<keyword evidence="7 10" id="KW-0472">Membrane</keyword>
<organism evidence="11 12">
    <name type="scientific">Cannabis sativa</name>
    <name type="common">Hemp</name>
    <name type="synonym">Marijuana</name>
    <dbReference type="NCBI Taxonomy" id="3483"/>
    <lineage>
        <taxon>Eukaryota</taxon>
        <taxon>Viridiplantae</taxon>
        <taxon>Streptophyta</taxon>
        <taxon>Embryophyta</taxon>
        <taxon>Tracheophyta</taxon>
        <taxon>Spermatophyta</taxon>
        <taxon>Magnoliopsida</taxon>
        <taxon>eudicotyledons</taxon>
        <taxon>Gunneridae</taxon>
        <taxon>Pentapetalae</taxon>
        <taxon>rosids</taxon>
        <taxon>fabids</taxon>
        <taxon>Rosales</taxon>
        <taxon>Cannabaceae</taxon>
        <taxon>Cannabis</taxon>
    </lineage>
</organism>
<dbReference type="EMBL" id="JAATIQ010000206">
    <property type="protein sequence ID" value="KAF4370302.1"/>
    <property type="molecule type" value="Genomic_DNA"/>
</dbReference>
<feature type="compositionally biased region" description="Polar residues" evidence="9">
    <location>
        <begin position="664"/>
        <end position="685"/>
    </location>
</feature>
<feature type="transmembrane region" description="Helical" evidence="10">
    <location>
        <begin position="154"/>
        <end position="175"/>
    </location>
</feature>
<evidence type="ECO:0000256" key="3">
    <source>
        <dbReference type="ARBA" id="ARBA00022496"/>
    </source>
</evidence>
<sequence>VCITKVFVKDLDHHQPKIPDHEDDQIRPICTSCFSFLIPLGWFFSKLQGPSADPTNPVNIVTLALANLVGGLFIIAHNLWDLKHDHSKVPASDDVTEEQVLLEVERYEEVLGNRRHFVLHAFVSILSFLVFGLVPPVVYGFSFRDERNDNNKDLKLAAVAAASVVCIALLSFAKAYTQKRSKYIKTVSYYVVVGFGVSGASYLAGLFINKMMKKLGWFEPTTHAITMSLDEMMVRGSSLGRRRRRARTRHVEVSVAGDDNQSSLGWSLLTVSTEEMAVERFAGVGWSLLTASTEEMAVERFRAMALERQQFLPLHLFIFVGFETEIVCAFFYALTMEVVKPWEDVEPETEELLSLKTRLPRQHIDSAVTTTNDDNADESSMEKNVNGNSNNGISHEGNGGDTKSLNGNHGLEDDVVDMTMSKENPVDQILEFEANDDLNLPLSVASSHEIVSKDMMTSSNPYQEGNEIHFSRNDGTKTQHVEVDLKDKGVEAKLREKTTEELRELYLAKLCEEKPGPHEFYCPNCKTCITKVLVRDREVEIRPSTPAPPRSNRVQSSRCTSCLSFLLIPAGWFIPKWSHAADNDSDEEVAELPSYTLQDAPASHEQSNEAATSQPSAPKQSVVAREPARDNTKPEQNISRGGTWIDRLLPFNKTEIIPGHGTRPQLTEQLLPATTTPVTKPSPNDSTKDKAVENISDFQSPVPHDDKITFPDHSSGVTVNVITNPSTSETVTVTTTRGPEQHSEIETSEGKLDAAVGDKHKGPPEDVRTDSTTITITSERTPLIQQQRSPASWDIVKSIVYGGLAESLTSLGIVTSAASGNATTCKHLRICQMKQSVESCLEMHIAVTVYFVIAVNILGLALANLVGGLFIIGHNLWELKDDKSKIPSSDTDEHVDRYEEVLGKKENFALHALVAIISFIIFGLVPPLVYGFSFRESNDKDFKLAAVAAASLVCITILSIAKTYALKTSKYIQTVTYYIAIGLAVSGASYLAGVLINRLLEKLTWLQSTSASALTLCARNSGNPAWQWQSL</sequence>
<evidence type="ECO:0000256" key="4">
    <source>
        <dbReference type="ARBA" id="ARBA00022554"/>
    </source>
</evidence>
<reference evidence="11 12" key="1">
    <citation type="journal article" date="2020" name="bioRxiv">
        <title>Sequence and annotation of 42 cannabis genomes reveals extensive copy number variation in cannabinoid synthesis and pathogen resistance genes.</title>
        <authorList>
            <person name="Mckernan K.J."/>
            <person name="Helbert Y."/>
            <person name="Kane L.T."/>
            <person name="Ebling H."/>
            <person name="Zhang L."/>
            <person name="Liu B."/>
            <person name="Eaton Z."/>
            <person name="Mclaughlin S."/>
            <person name="Kingan S."/>
            <person name="Baybayan P."/>
            <person name="Concepcion G."/>
            <person name="Jordan M."/>
            <person name="Riva A."/>
            <person name="Barbazuk W."/>
            <person name="Harkins T."/>
        </authorList>
    </citation>
    <scope>NUCLEOTIDE SEQUENCE [LARGE SCALE GENOMIC DNA]</scope>
    <source>
        <strain evidence="12">cv. Jamaican Lion 4</strain>
        <tissue evidence="11">Leaf</tissue>
    </source>
</reference>